<organism evidence="6 7">
    <name type="scientific">Sphaerisporangium rufum</name>
    <dbReference type="NCBI Taxonomy" id="1381558"/>
    <lineage>
        <taxon>Bacteria</taxon>
        <taxon>Bacillati</taxon>
        <taxon>Actinomycetota</taxon>
        <taxon>Actinomycetes</taxon>
        <taxon>Streptosporangiales</taxon>
        <taxon>Streptosporangiaceae</taxon>
        <taxon>Sphaerisporangium</taxon>
    </lineage>
</organism>
<dbReference type="GO" id="GO:0016491">
    <property type="term" value="F:oxidoreductase activity"/>
    <property type="evidence" value="ECO:0007669"/>
    <property type="project" value="InterPro"/>
</dbReference>
<dbReference type="GO" id="GO:0046872">
    <property type="term" value="F:metal ion binding"/>
    <property type="evidence" value="ECO:0007669"/>
    <property type="project" value="UniProtKB-KW"/>
</dbReference>
<dbReference type="AlphaFoldDB" id="A0A919R427"/>
<dbReference type="GO" id="GO:0051536">
    <property type="term" value="F:iron-sulfur cluster binding"/>
    <property type="evidence" value="ECO:0007669"/>
    <property type="project" value="UniProtKB-KW"/>
</dbReference>
<evidence type="ECO:0000256" key="2">
    <source>
        <dbReference type="ARBA" id="ARBA00022723"/>
    </source>
</evidence>
<keyword evidence="3" id="KW-0408">Iron</keyword>
<dbReference type="SUPFAM" id="SSF102114">
    <property type="entry name" value="Radical SAM enzymes"/>
    <property type="match status" value="1"/>
</dbReference>
<dbReference type="PANTHER" id="PTHR43273">
    <property type="entry name" value="ANAEROBIC SULFATASE-MATURATING ENZYME HOMOLOG ASLB-RELATED"/>
    <property type="match status" value="1"/>
</dbReference>
<dbReference type="InterPro" id="IPR026337">
    <property type="entry name" value="AKG_HExxH"/>
</dbReference>
<proteinExistence type="predicted"/>
<accession>A0A919R427</accession>
<dbReference type="Proteomes" id="UP000655287">
    <property type="component" value="Unassembled WGS sequence"/>
</dbReference>
<reference evidence="6" key="1">
    <citation type="submission" date="2021-01" db="EMBL/GenBank/DDBJ databases">
        <title>Whole genome shotgun sequence of Sphaerisporangium rufum NBRC 109079.</title>
        <authorList>
            <person name="Komaki H."/>
            <person name="Tamura T."/>
        </authorList>
    </citation>
    <scope>NUCLEOTIDE SEQUENCE</scope>
    <source>
        <strain evidence="6">NBRC 109079</strain>
    </source>
</reference>
<gene>
    <name evidence="6" type="ORF">Sru01_17270</name>
</gene>
<keyword evidence="2" id="KW-0479">Metal-binding</keyword>
<dbReference type="SFLD" id="SFLDG01386">
    <property type="entry name" value="main_SPASM_domain-containing"/>
    <property type="match status" value="1"/>
</dbReference>
<dbReference type="NCBIfam" id="TIGR04267">
    <property type="entry name" value="mod_HExxH"/>
    <property type="match status" value="1"/>
</dbReference>
<dbReference type="CDD" id="cd01335">
    <property type="entry name" value="Radical_SAM"/>
    <property type="match status" value="1"/>
</dbReference>
<dbReference type="SFLD" id="SFLDG01067">
    <property type="entry name" value="SPASM/twitch_domain_containing"/>
    <property type="match status" value="1"/>
</dbReference>
<dbReference type="InterPro" id="IPR023867">
    <property type="entry name" value="Sulphatase_maturase_rSAM"/>
</dbReference>
<evidence type="ECO:0000256" key="3">
    <source>
        <dbReference type="ARBA" id="ARBA00023004"/>
    </source>
</evidence>
<feature type="domain" description="Radical SAM core" evidence="5">
    <location>
        <begin position="5"/>
        <end position="250"/>
    </location>
</feature>
<dbReference type="PROSITE" id="PS51918">
    <property type="entry name" value="RADICAL_SAM"/>
    <property type="match status" value="1"/>
</dbReference>
<dbReference type="Gene3D" id="3.20.20.70">
    <property type="entry name" value="Aldolase class I"/>
    <property type="match status" value="1"/>
</dbReference>
<comment type="caution">
    <text evidence="6">The sequence shown here is derived from an EMBL/GenBank/DDBJ whole genome shotgun (WGS) entry which is preliminary data.</text>
</comment>
<keyword evidence="1" id="KW-0949">S-adenosyl-L-methionine</keyword>
<protein>
    <recommendedName>
        <fullName evidence="5">Radical SAM core domain-containing protein</fullName>
    </recommendedName>
</protein>
<dbReference type="RefSeq" id="WP_239137134.1">
    <property type="nucleotide sequence ID" value="NZ_BOOU01000025.1"/>
</dbReference>
<dbReference type="InterPro" id="IPR007197">
    <property type="entry name" value="rSAM"/>
</dbReference>
<keyword evidence="7" id="KW-1185">Reference proteome</keyword>
<dbReference type="InterPro" id="IPR058240">
    <property type="entry name" value="rSAM_sf"/>
</dbReference>
<dbReference type="PANTHER" id="PTHR43273:SF8">
    <property type="entry name" value="RADICAL SAM DOMAIN PROTEIN"/>
    <property type="match status" value="1"/>
</dbReference>
<evidence type="ECO:0000256" key="4">
    <source>
        <dbReference type="ARBA" id="ARBA00023014"/>
    </source>
</evidence>
<dbReference type="InterPro" id="IPR026335">
    <property type="entry name" value="rSAM_SPASM_FxsB"/>
</dbReference>
<sequence>MNSSATPFRQFVIKVATRCDLACDHCYVYEHADRSWRTKPAYPSDETVVRIAERIAEHARLHALSSVEVVLHGGEPLLAGPDRLARTADVLAAALSGTSRLTIKIHTNGVLLDARFCDLFAAKGIKVGISLDGDRIANDRHRRYASGRSSYDKVIAAIDLLRTRYPQLYSGLLCTVDIANDPVAVYEALAALEPPRIDLLLPHATWDAPPSGATGAHGEWLVKVFDRWWSDGRPMAVRLFDSALRTLADRSSLTESLGLEPSDLVVIETDGSYEQADSLKTAYDGAPATGFDVRHHSLDEVAGHPGIRNRQIGLAGLAEECRACPVVSSCGGGLYAHRYRTGTGFDNPSVYCADLLRLVSHVRDTVEAVEHTTHALPPTEFDALAAGYGARRAVLRLEEAQQSLRRTLLAEAGAESAESAESDAWRLLTRLDQEARPALDRVLAHPYVRVWAVRCLADRSHAGHLASIAAATAITAGARASIGVPLSSEALHLPSLGRLDLPGRTEVEIEVDGRGFSVHDGARRLVVDLDRPERTPEWWPVRRVAMDGWTVAVDDVDLYRDCHQWPASGRLSGAEFGRWTAMLGDAWRLIVNDHRDYAPGLAAGLGVVVPLRPASDGSETSSTARDAFGAVAAALPSGAVSLALLLIHEFQHVKLGAILDIHPLFDPKDANLYYAPWRPDPRPLEGLLQGTYAHLAVTDFWRVRRLVDHGVDAHTAAVRFARWRTLTAEAVETLSRSGGLTEIGTRFVGRMRETVRPWLAEQVPAAAEREAQEAAAAHRRAWRAAAPDVAPQL</sequence>
<dbReference type="SFLD" id="SFLDG01072">
    <property type="entry name" value="dehydrogenase_like"/>
    <property type="match status" value="1"/>
</dbReference>
<dbReference type="EMBL" id="BOOU01000025">
    <property type="protein sequence ID" value="GII76745.1"/>
    <property type="molecule type" value="Genomic_DNA"/>
</dbReference>
<name>A0A919R427_9ACTN</name>
<evidence type="ECO:0000313" key="6">
    <source>
        <dbReference type="EMBL" id="GII76745.1"/>
    </source>
</evidence>
<dbReference type="SFLD" id="SFLDS00029">
    <property type="entry name" value="Radical_SAM"/>
    <property type="match status" value="1"/>
</dbReference>
<dbReference type="NCBIfam" id="TIGR04269">
    <property type="entry name" value="SAM_SPASM_FxsB"/>
    <property type="match status" value="1"/>
</dbReference>
<keyword evidence="4" id="KW-0411">Iron-sulfur</keyword>
<evidence type="ECO:0000256" key="1">
    <source>
        <dbReference type="ARBA" id="ARBA00022691"/>
    </source>
</evidence>
<dbReference type="Pfam" id="PF04055">
    <property type="entry name" value="Radical_SAM"/>
    <property type="match status" value="1"/>
</dbReference>
<evidence type="ECO:0000313" key="7">
    <source>
        <dbReference type="Proteomes" id="UP000655287"/>
    </source>
</evidence>
<dbReference type="InterPro" id="IPR013785">
    <property type="entry name" value="Aldolase_TIM"/>
</dbReference>
<evidence type="ECO:0000259" key="5">
    <source>
        <dbReference type="PROSITE" id="PS51918"/>
    </source>
</evidence>